<dbReference type="PANTHER" id="PTHR10996">
    <property type="entry name" value="2-HYDROXYACID DEHYDROGENASE-RELATED"/>
    <property type="match status" value="1"/>
</dbReference>
<dbReference type="CDD" id="cd12156">
    <property type="entry name" value="HPPR"/>
    <property type="match status" value="1"/>
</dbReference>
<dbReference type="SUPFAM" id="SSF51735">
    <property type="entry name" value="NAD(P)-binding Rossmann-fold domains"/>
    <property type="match status" value="1"/>
</dbReference>
<dbReference type="Pfam" id="PF02826">
    <property type="entry name" value="2-Hacid_dh_C"/>
    <property type="match status" value="1"/>
</dbReference>
<dbReference type="SUPFAM" id="SSF52283">
    <property type="entry name" value="Formate/glycerate dehydrogenase catalytic domain-like"/>
    <property type="match status" value="1"/>
</dbReference>
<reference evidence="7" key="2">
    <citation type="submission" date="2021-04" db="EMBL/GenBank/DDBJ databases">
        <authorList>
            <person name="Gilroy R."/>
        </authorList>
    </citation>
    <scope>NUCLEOTIDE SEQUENCE</scope>
    <source>
        <strain evidence="7">378</strain>
    </source>
</reference>
<keyword evidence="3" id="KW-0520">NAD</keyword>
<protein>
    <submittedName>
        <fullName evidence="7">2-hydroxyacid dehydrogenase</fullName>
    </submittedName>
</protein>
<dbReference type="InterPro" id="IPR006139">
    <property type="entry name" value="D-isomer_2_OHA_DH_cat_dom"/>
</dbReference>
<dbReference type="Proteomes" id="UP000733611">
    <property type="component" value="Unassembled WGS sequence"/>
</dbReference>
<dbReference type="EMBL" id="JAHLFE010000169">
    <property type="protein sequence ID" value="MBU3844842.1"/>
    <property type="molecule type" value="Genomic_DNA"/>
</dbReference>
<dbReference type="Gene3D" id="3.40.50.720">
    <property type="entry name" value="NAD(P)-binding Rossmann-like Domain"/>
    <property type="match status" value="2"/>
</dbReference>
<proteinExistence type="inferred from homology"/>
<feature type="domain" description="D-isomer specific 2-hydroxyacid dehydrogenase catalytic" evidence="5">
    <location>
        <begin position="25"/>
        <end position="312"/>
    </location>
</feature>
<evidence type="ECO:0000256" key="3">
    <source>
        <dbReference type="ARBA" id="ARBA00023027"/>
    </source>
</evidence>
<comment type="similarity">
    <text evidence="4">Belongs to the D-isomer specific 2-hydroxyacid dehydrogenase family.</text>
</comment>
<dbReference type="PANTHER" id="PTHR10996:SF178">
    <property type="entry name" value="2-HYDROXYACID DEHYDROGENASE YGL185C-RELATED"/>
    <property type="match status" value="1"/>
</dbReference>
<dbReference type="AlphaFoldDB" id="A0A948WZR8"/>
<feature type="domain" description="D-isomer specific 2-hydroxyacid dehydrogenase NAD-binding" evidence="6">
    <location>
        <begin position="108"/>
        <end position="281"/>
    </location>
</feature>
<accession>A0A948WZR8</accession>
<dbReference type="InterPro" id="IPR050223">
    <property type="entry name" value="D-isomer_2-hydroxyacid_DH"/>
</dbReference>
<dbReference type="Pfam" id="PF00389">
    <property type="entry name" value="2-Hacid_dh"/>
    <property type="match status" value="1"/>
</dbReference>
<keyword evidence="2 4" id="KW-0560">Oxidoreductase</keyword>
<comment type="caution">
    <text evidence="7">The sequence shown here is derived from an EMBL/GenBank/DDBJ whole genome shotgun (WGS) entry which is preliminary data.</text>
</comment>
<evidence type="ECO:0000259" key="5">
    <source>
        <dbReference type="Pfam" id="PF00389"/>
    </source>
</evidence>
<dbReference type="GO" id="GO:0016618">
    <property type="term" value="F:hydroxypyruvate reductase [NAD(P)H] activity"/>
    <property type="evidence" value="ECO:0007669"/>
    <property type="project" value="TreeGrafter"/>
</dbReference>
<name>A0A948WZR8_9GAMM</name>
<dbReference type="GO" id="GO:0030267">
    <property type="term" value="F:glyoxylate reductase (NADPH) activity"/>
    <property type="evidence" value="ECO:0007669"/>
    <property type="project" value="TreeGrafter"/>
</dbReference>
<reference evidence="7" key="1">
    <citation type="journal article" date="2021" name="PeerJ">
        <title>Extensive microbial diversity within the chicken gut microbiome revealed by metagenomics and culture.</title>
        <authorList>
            <person name="Gilroy R."/>
            <person name="Ravi A."/>
            <person name="Getino M."/>
            <person name="Pursley I."/>
            <person name="Horton D.L."/>
            <person name="Alikhan N.F."/>
            <person name="Baker D."/>
            <person name="Gharbi K."/>
            <person name="Hall N."/>
            <person name="Watson M."/>
            <person name="Adriaenssens E.M."/>
            <person name="Foster-Nyarko E."/>
            <person name="Jarju S."/>
            <person name="Secka A."/>
            <person name="Antonio M."/>
            <person name="Oren A."/>
            <person name="Chaudhuri R.R."/>
            <person name="La Ragione R."/>
            <person name="Hildebrand F."/>
            <person name="Pallen M.J."/>
        </authorList>
    </citation>
    <scope>NUCLEOTIDE SEQUENCE</scope>
    <source>
        <strain evidence="7">378</strain>
    </source>
</reference>
<evidence type="ECO:0000256" key="4">
    <source>
        <dbReference type="RuleBase" id="RU003719"/>
    </source>
</evidence>
<gene>
    <name evidence="7" type="ORF">H9847_08285</name>
</gene>
<dbReference type="GO" id="GO:0005829">
    <property type="term" value="C:cytosol"/>
    <property type="evidence" value="ECO:0007669"/>
    <property type="project" value="TreeGrafter"/>
</dbReference>
<organism evidence="7 8">
    <name type="scientific">Candidatus Anaerobiospirillum pullicola</name>
    <dbReference type="NCBI Taxonomy" id="2838451"/>
    <lineage>
        <taxon>Bacteria</taxon>
        <taxon>Pseudomonadati</taxon>
        <taxon>Pseudomonadota</taxon>
        <taxon>Gammaproteobacteria</taxon>
        <taxon>Aeromonadales</taxon>
        <taxon>Succinivibrionaceae</taxon>
        <taxon>Anaerobiospirillum</taxon>
    </lineage>
</organism>
<dbReference type="FunFam" id="3.40.50.720:FF:000213">
    <property type="entry name" value="Putative 2-hydroxyacid dehydrogenase"/>
    <property type="match status" value="1"/>
</dbReference>
<dbReference type="InterPro" id="IPR036291">
    <property type="entry name" value="NAD(P)-bd_dom_sf"/>
</dbReference>
<evidence type="ECO:0000313" key="8">
    <source>
        <dbReference type="Proteomes" id="UP000733611"/>
    </source>
</evidence>
<evidence type="ECO:0000256" key="2">
    <source>
        <dbReference type="ARBA" id="ARBA00023002"/>
    </source>
</evidence>
<evidence type="ECO:0000313" key="7">
    <source>
        <dbReference type="EMBL" id="MBU3844842.1"/>
    </source>
</evidence>
<sequence length="318" mass="34389">MAQTILKVGNFPLPDELFVELRKRADFYDENTLSATERLETRANTDIVLGSGGTVFQEADFATCPRLKGIVCYSVGYDGIDVAAAVKRNIFVTYAPDTLNDEVANTAMMLLLCCTRQAKEAQEYIEQGKWLHGPAYPLTTSIDGKKMGIAGLGRIGKAIATRAKAFNMEVGYYGRQQQAEVTYPYFASLKDLAAWCDVLMLVMPASAENTHCVNAEVLAALGSQGFVINVGRGSLIDTEALITALETGQIAGAGLDVFEHEPEVPAALQHLPNVALLPHLGSATVETRARMTKLVLRNVDAQLQGKPVITPVPGTRKQ</sequence>
<dbReference type="GO" id="GO:0051287">
    <property type="term" value="F:NAD binding"/>
    <property type="evidence" value="ECO:0007669"/>
    <property type="project" value="InterPro"/>
</dbReference>
<keyword evidence="1" id="KW-0521">NADP</keyword>
<dbReference type="InterPro" id="IPR006140">
    <property type="entry name" value="D-isomer_DH_NAD-bd"/>
</dbReference>
<evidence type="ECO:0000259" key="6">
    <source>
        <dbReference type="Pfam" id="PF02826"/>
    </source>
</evidence>
<evidence type="ECO:0000256" key="1">
    <source>
        <dbReference type="ARBA" id="ARBA00022857"/>
    </source>
</evidence>